<evidence type="ECO:0000256" key="2">
    <source>
        <dbReference type="ARBA" id="ARBA00009904"/>
    </source>
</evidence>
<dbReference type="GO" id="GO:0033179">
    <property type="term" value="C:proton-transporting V-type ATPase, V0 domain"/>
    <property type="evidence" value="ECO:0007669"/>
    <property type="project" value="InterPro"/>
</dbReference>
<evidence type="ECO:0000256" key="3">
    <source>
        <dbReference type="ARBA" id="ARBA00022448"/>
    </source>
</evidence>
<organism evidence="10 11">
    <name type="scientific">Paramecium primaurelia</name>
    <dbReference type="NCBI Taxonomy" id="5886"/>
    <lineage>
        <taxon>Eukaryota</taxon>
        <taxon>Sar</taxon>
        <taxon>Alveolata</taxon>
        <taxon>Ciliophora</taxon>
        <taxon>Intramacronucleata</taxon>
        <taxon>Oligohymenophorea</taxon>
        <taxon>Peniculida</taxon>
        <taxon>Parameciidae</taxon>
        <taxon>Paramecium</taxon>
    </lineage>
</organism>
<feature type="transmembrane region" description="Helical" evidence="9">
    <location>
        <begin position="519"/>
        <end position="542"/>
    </location>
</feature>
<evidence type="ECO:0000256" key="8">
    <source>
        <dbReference type="ARBA" id="ARBA00023136"/>
    </source>
</evidence>
<keyword evidence="11" id="KW-1185">Reference proteome</keyword>
<dbReference type="Proteomes" id="UP000688137">
    <property type="component" value="Unassembled WGS sequence"/>
</dbReference>
<evidence type="ECO:0000256" key="9">
    <source>
        <dbReference type="RuleBase" id="RU361189"/>
    </source>
</evidence>
<keyword evidence="8 9" id="KW-0472">Membrane</keyword>
<dbReference type="InterPro" id="IPR002490">
    <property type="entry name" value="V-ATPase_116kDa_su"/>
</dbReference>
<evidence type="ECO:0000256" key="5">
    <source>
        <dbReference type="ARBA" id="ARBA00022781"/>
    </source>
</evidence>
<feature type="transmembrane region" description="Helical" evidence="9">
    <location>
        <begin position="374"/>
        <end position="403"/>
    </location>
</feature>
<comment type="function">
    <text evidence="9">Essential component of the vacuolar proton pump (V-ATPase), a multimeric enzyme that catalyzes the translocation of protons across the membranes. Required for assembly and activity of the V-ATPase.</text>
</comment>
<dbReference type="PIRSF" id="PIRSF001293">
    <property type="entry name" value="ATP6V0A1"/>
    <property type="match status" value="1"/>
</dbReference>
<evidence type="ECO:0000313" key="11">
    <source>
        <dbReference type="Proteomes" id="UP000688137"/>
    </source>
</evidence>
<evidence type="ECO:0000256" key="6">
    <source>
        <dbReference type="ARBA" id="ARBA00022989"/>
    </source>
</evidence>
<dbReference type="AlphaFoldDB" id="A0A8S1NVL6"/>
<dbReference type="GO" id="GO:0046961">
    <property type="term" value="F:proton-transporting ATPase activity, rotational mechanism"/>
    <property type="evidence" value="ECO:0007669"/>
    <property type="project" value="InterPro"/>
</dbReference>
<feature type="transmembrane region" description="Helical" evidence="9">
    <location>
        <begin position="415"/>
        <end position="433"/>
    </location>
</feature>
<evidence type="ECO:0000256" key="1">
    <source>
        <dbReference type="ARBA" id="ARBA00004141"/>
    </source>
</evidence>
<comment type="subcellular location">
    <subcellularLocation>
        <location evidence="1">Membrane</location>
        <topology evidence="1">Multi-pass membrane protein</topology>
    </subcellularLocation>
</comment>
<feature type="transmembrane region" description="Helical" evidence="9">
    <location>
        <begin position="580"/>
        <end position="602"/>
    </location>
</feature>
<dbReference type="PANTHER" id="PTHR11629">
    <property type="entry name" value="VACUOLAR PROTON ATPASES"/>
    <property type="match status" value="1"/>
</dbReference>
<dbReference type="PANTHER" id="PTHR11629:SF63">
    <property type="entry name" value="V-TYPE PROTON ATPASE SUBUNIT A"/>
    <property type="match status" value="1"/>
</dbReference>
<dbReference type="GO" id="GO:0051117">
    <property type="term" value="F:ATPase binding"/>
    <property type="evidence" value="ECO:0007669"/>
    <property type="project" value="TreeGrafter"/>
</dbReference>
<keyword evidence="3 9" id="KW-0813">Transport</keyword>
<dbReference type="EMBL" id="CAJJDM010000096">
    <property type="protein sequence ID" value="CAD8093483.1"/>
    <property type="molecule type" value="Genomic_DNA"/>
</dbReference>
<dbReference type="GO" id="GO:0016471">
    <property type="term" value="C:vacuolar proton-transporting V-type ATPase complex"/>
    <property type="evidence" value="ECO:0007669"/>
    <property type="project" value="TreeGrafter"/>
</dbReference>
<reference evidence="10" key="1">
    <citation type="submission" date="2021-01" db="EMBL/GenBank/DDBJ databases">
        <authorList>
            <consortium name="Genoscope - CEA"/>
            <person name="William W."/>
        </authorList>
    </citation>
    <scope>NUCLEOTIDE SEQUENCE</scope>
</reference>
<proteinExistence type="inferred from homology"/>
<sequence length="772" mass="89765">MLRSQEMSLFQLIMPRESAWAVMDQLGYMGKVEIIDHDPSIPLIARPFANYIKRCDDLLNKLNLLIETAQKLTIVKQFQISNKTNNKMCPKIHTHQYLDTLEDQINAKVNSFLELNRNHEQLLEQQGIILDQLDILQECRIYLGDDFFVSRDSKFDYFIGTMKQEEIYQFQRMIFRVTKGNAYVHIKLQNQKAIYIVMYPDQGVILKKKLQKVQESMSLNRFTLPINLKEFDKIQNDLTVKLKEIKQLIELTNIQLNSFIQELLKQTEGIRLIDHYNMYISKEKQLYIQLNKLKMQGNLFLGELWIPKKDSAQLNEVLLIVKERNRDIPGCQISQKVPQTIPPTYFLLNEFTSVFQQIVNTYGIARYREINPAIFTIITFPFLFGIMFGDIGHGFCLLIFGIYNIFYKLEPFYELRYLIVLMGFFSFYCGWIYNDFVSLSLNLFGSCYVVDGQLTPIKPQDCTYPFGLDPIWGDNLEFDDSFKMKLSVIIAYFHMCLGICLSGCNFLNKKDTYGFCCKFLPQILFLTSTIGYMDFLIIFKWVVQFSPQNAPSIINTMITMVLSFGSVEGPPMWNVNSQELIQSILIIIAVVSIPWMWFSHIIKGYQVYQRRSNVKIQNSTSSIEGSQVIELQLQSIQDETQQEKSLLSTHDHNDLSPDEEFTELVVHETIETIEFVLGVISNTASYLRLWALSLAHSQLADVFYSLILSSPMTEGSIIGALLRYPIWALVSFGVLMCMDTMECFLHSLRLHWVEFQNKFYKGDGVEFHVYSL</sequence>
<keyword evidence="6 9" id="KW-1133">Transmembrane helix</keyword>
<feature type="transmembrane region" description="Helical" evidence="9">
    <location>
        <begin position="486"/>
        <end position="507"/>
    </location>
</feature>
<protein>
    <recommendedName>
        <fullName evidence="9">V-type proton ATPase subunit a</fullName>
    </recommendedName>
</protein>
<evidence type="ECO:0000256" key="7">
    <source>
        <dbReference type="ARBA" id="ARBA00023065"/>
    </source>
</evidence>
<accession>A0A8S1NVL6</accession>
<comment type="similarity">
    <text evidence="2 9">Belongs to the V-ATPase 116 kDa subunit family.</text>
</comment>
<evidence type="ECO:0000313" key="10">
    <source>
        <dbReference type="EMBL" id="CAD8093483.1"/>
    </source>
</evidence>
<dbReference type="Pfam" id="PF01496">
    <property type="entry name" value="V_ATPase_I"/>
    <property type="match status" value="1"/>
</dbReference>
<comment type="caution">
    <text evidence="10">The sequence shown here is derived from an EMBL/GenBank/DDBJ whole genome shotgun (WGS) entry which is preliminary data.</text>
</comment>
<keyword evidence="4 9" id="KW-0812">Transmembrane</keyword>
<dbReference type="InterPro" id="IPR026028">
    <property type="entry name" value="V-type_ATPase_116kDa_su_euka"/>
</dbReference>
<evidence type="ECO:0000256" key="4">
    <source>
        <dbReference type="ARBA" id="ARBA00022692"/>
    </source>
</evidence>
<keyword evidence="7 9" id="KW-0406">Ion transport</keyword>
<name>A0A8S1NVL6_PARPR</name>
<gene>
    <name evidence="10" type="ORF">PPRIM_AZ9-3.1.T0930113</name>
</gene>
<dbReference type="GO" id="GO:0007035">
    <property type="term" value="P:vacuolar acidification"/>
    <property type="evidence" value="ECO:0007669"/>
    <property type="project" value="TreeGrafter"/>
</dbReference>
<keyword evidence="5 9" id="KW-0375">Hydrogen ion transport</keyword>
<dbReference type="OMA" id="ARPFANY"/>